<keyword evidence="2" id="KW-1185">Reference proteome</keyword>
<dbReference type="Gene3D" id="2.30.110.10">
    <property type="entry name" value="Electron Transport, Fmn-binding Protein, Chain A"/>
    <property type="match status" value="1"/>
</dbReference>
<dbReference type="Pfam" id="PF04075">
    <property type="entry name" value="F420H2_quin_red"/>
    <property type="match status" value="1"/>
</dbReference>
<dbReference type="InterPro" id="IPR012349">
    <property type="entry name" value="Split_barrel_FMN-bd"/>
</dbReference>
<proteinExistence type="predicted"/>
<reference evidence="1 2" key="1">
    <citation type="journal article" date="2019" name="Int. J. Syst. Evol. Microbiol.">
        <title>The Global Catalogue of Microorganisms (GCM) 10K type strain sequencing project: providing services to taxonomists for standard genome sequencing and annotation.</title>
        <authorList>
            <consortium name="The Broad Institute Genomics Platform"/>
            <consortium name="The Broad Institute Genome Sequencing Center for Infectious Disease"/>
            <person name="Wu L."/>
            <person name="Ma J."/>
        </authorList>
    </citation>
    <scope>NUCLEOTIDE SEQUENCE [LARGE SCALE GENOMIC DNA]</scope>
    <source>
        <strain evidence="1 2">JCM 14545</strain>
    </source>
</reference>
<gene>
    <name evidence="1" type="ORF">GCM10009754_51360</name>
</gene>
<evidence type="ECO:0000313" key="1">
    <source>
        <dbReference type="EMBL" id="GAA1971028.1"/>
    </source>
</evidence>
<dbReference type="NCBIfam" id="TIGR00026">
    <property type="entry name" value="hi_GC_TIGR00026"/>
    <property type="match status" value="1"/>
</dbReference>
<name>A0ABN2RLV9_9PSEU</name>
<dbReference type="InterPro" id="IPR004378">
    <property type="entry name" value="F420H2_quin_Rdtase"/>
</dbReference>
<comment type="caution">
    <text evidence="1">The sequence shown here is derived from an EMBL/GenBank/DDBJ whole genome shotgun (WGS) entry which is preliminary data.</text>
</comment>
<dbReference type="EMBL" id="BAAANN010000021">
    <property type="protein sequence ID" value="GAA1971028.1"/>
    <property type="molecule type" value="Genomic_DNA"/>
</dbReference>
<dbReference type="RefSeq" id="WP_344423889.1">
    <property type="nucleotide sequence ID" value="NZ_BAAANN010000021.1"/>
</dbReference>
<organism evidence="1 2">
    <name type="scientific">Amycolatopsis minnesotensis</name>
    <dbReference type="NCBI Taxonomy" id="337894"/>
    <lineage>
        <taxon>Bacteria</taxon>
        <taxon>Bacillati</taxon>
        <taxon>Actinomycetota</taxon>
        <taxon>Actinomycetes</taxon>
        <taxon>Pseudonocardiales</taxon>
        <taxon>Pseudonocardiaceae</taxon>
        <taxon>Amycolatopsis</taxon>
    </lineage>
</organism>
<protein>
    <submittedName>
        <fullName evidence="1">Nitroreductase family deazaflavin-dependent oxidoreductase</fullName>
    </submittedName>
</protein>
<evidence type="ECO:0000313" key="2">
    <source>
        <dbReference type="Proteomes" id="UP001501116"/>
    </source>
</evidence>
<accession>A0ABN2RLV9</accession>
<sequence length="129" mass="14171">MVLSKRVARFNRVVTNRVGNRVAGSLPGFGIVAHRGRRSGKEYRTPVNVFRRDGAYVVALTYGPDADWVKNVLADGGCVLHSRGHAVRLCSPEVVRDETRAAMPPGVRQVLGVISVRDFLWLAEHPPAD</sequence>
<dbReference type="Proteomes" id="UP001501116">
    <property type="component" value="Unassembled WGS sequence"/>
</dbReference>